<keyword evidence="2" id="KW-1185">Reference proteome</keyword>
<gene>
    <name evidence="1" type="ORF">N8E88_07735</name>
</gene>
<keyword evidence="1" id="KW-0614">Plasmid</keyword>
<organism evidence="1 2">
    <name type="scientific">Phyllobacterium zundukense</name>
    <dbReference type="NCBI Taxonomy" id="1867719"/>
    <lineage>
        <taxon>Bacteria</taxon>
        <taxon>Pseudomonadati</taxon>
        <taxon>Pseudomonadota</taxon>
        <taxon>Alphaproteobacteria</taxon>
        <taxon>Hyphomicrobiales</taxon>
        <taxon>Phyllobacteriaceae</taxon>
        <taxon>Phyllobacterium</taxon>
    </lineage>
</organism>
<name>A0ACD4D044_9HYPH</name>
<evidence type="ECO:0000313" key="1">
    <source>
        <dbReference type="EMBL" id="UXN59179.1"/>
    </source>
</evidence>
<geneLocation type="plasmid" evidence="1 2">
    <name>p_unnamed1</name>
</geneLocation>
<sequence length="73" mass="8346">MFGVIQARRYKDELDYCFKLLADTPHMGRLAETLGSGVRRHEHKSHVILYEQEANGILVLALVPGRSVRQLKL</sequence>
<reference evidence="1" key="1">
    <citation type="submission" date="2022-09" db="EMBL/GenBank/DDBJ databases">
        <title>Interaction between co-microsymbionts with complementary sets of symbiotic genes in legume-rhizobium systems.</title>
        <authorList>
            <person name="Safronova V."/>
            <person name="Sazanova A."/>
            <person name="Afonin A."/>
            <person name="Chirak E."/>
        </authorList>
    </citation>
    <scope>NUCLEOTIDE SEQUENCE</scope>
    <source>
        <strain evidence="1">A18/3m</strain>
    </source>
</reference>
<evidence type="ECO:0000313" key="2">
    <source>
        <dbReference type="Proteomes" id="UP001061991"/>
    </source>
</evidence>
<dbReference type="EMBL" id="CP104972">
    <property type="protein sequence ID" value="UXN59179.1"/>
    <property type="molecule type" value="Genomic_DNA"/>
</dbReference>
<dbReference type="Proteomes" id="UP001061991">
    <property type="component" value="Plasmid p_unnamed1"/>
</dbReference>
<proteinExistence type="predicted"/>
<protein>
    <submittedName>
        <fullName evidence="1">Type II toxin-antitoxin system RelE/ParE family toxin</fullName>
    </submittedName>
</protein>
<accession>A0ACD4D044</accession>